<reference evidence="1 2" key="1">
    <citation type="submission" date="2018-11" db="EMBL/GenBank/DDBJ databases">
        <title>Complete genome sequence of Paenibacillus baekrokdamisoli strain KCTC 33723.</title>
        <authorList>
            <person name="Kang S.W."/>
            <person name="Lee K.C."/>
            <person name="Kim K.K."/>
            <person name="Kim J.S."/>
            <person name="Kim D.S."/>
            <person name="Ko S.H."/>
            <person name="Yang S.H."/>
            <person name="Lee J.S."/>
        </authorList>
    </citation>
    <scope>NUCLEOTIDE SEQUENCE [LARGE SCALE GENOMIC DNA]</scope>
    <source>
        <strain evidence="1 2">KCTC 33723</strain>
    </source>
</reference>
<evidence type="ECO:0000313" key="2">
    <source>
        <dbReference type="Proteomes" id="UP000275368"/>
    </source>
</evidence>
<gene>
    <name evidence="1" type="ORF">Back11_04790</name>
</gene>
<dbReference type="AlphaFoldDB" id="A0A3G9J728"/>
<dbReference type="KEGG" id="pbk:Back11_04790"/>
<protein>
    <submittedName>
        <fullName evidence="1">Uncharacterized protein</fullName>
    </submittedName>
</protein>
<organism evidence="1 2">
    <name type="scientific">Paenibacillus baekrokdamisoli</name>
    <dbReference type="NCBI Taxonomy" id="1712516"/>
    <lineage>
        <taxon>Bacteria</taxon>
        <taxon>Bacillati</taxon>
        <taxon>Bacillota</taxon>
        <taxon>Bacilli</taxon>
        <taxon>Bacillales</taxon>
        <taxon>Paenibacillaceae</taxon>
        <taxon>Paenibacillus</taxon>
    </lineage>
</organism>
<dbReference type="RefSeq" id="WP_125653522.1">
    <property type="nucleotide sequence ID" value="NZ_AP019308.1"/>
</dbReference>
<evidence type="ECO:0000313" key="1">
    <source>
        <dbReference type="EMBL" id="BBH19134.1"/>
    </source>
</evidence>
<name>A0A3G9J728_9BACL</name>
<dbReference type="EMBL" id="AP019308">
    <property type="protein sequence ID" value="BBH19134.1"/>
    <property type="molecule type" value="Genomic_DNA"/>
</dbReference>
<dbReference type="OrthoDB" id="2611106at2"/>
<sequence length="154" mass="17142">MKRMIIFLLVGIVLVSCSNQDKVTKGTTLTTMPDGFKPIQVEVIRLDPLKQFKTSEFAKTITANNQVEGLFKLITALPLFPEGYVHCPMDNGVEYKLAFKDAEEQIIPAKVRATGCQQVEINNQIYWGLGSNGIGFMSLLIEALGLTREEFRGT</sequence>
<proteinExistence type="predicted"/>
<dbReference type="PROSITE" id="PS51257">
    <property type="entry name" value="PROKAR_LIPOPROTEIN"/>
    <property type="match status" value="1"/>
</dbReference>
<dbReference type="Proteomes" id="UP000275368">
    <property type="component" value="Chromosome"/>
</dbReference>
<keyword evidence="2" id="KW-1185">Reference proteome</keyword>
<accession>A0A3G9J728</accession>